<protein>
    <submittedName>
        <fullName evidence="3">Uncharacterized protein</fullName>
    </submittedName>
</protein>
<keyword evidence="2" id="KW-1133">Transmembrane helix</keyword>
<feature type="compositionally biased region" description="Low complexity" evidence="1">
    <location>
        <begin position="309"/>
        <end position="328"/>
    </location>
</feature>
<feature type="transmembrane region" description="Helical" evidence="2">
    <location>
        <begin position="6"/>
        <end position="24"/>
    </location>
</feature>
<dbReference type="AlphaFoldDB" id="A0A2I2KJX0"/>
<evidence type="ECO:0000256" key="2">
    <source>
        <dbReference type="SAM" id="Phobius"/>
    </source>
</evidence>
<evidence type="ECO:0000313" key="3">
    <source>
        <dbReference type="EMBL" id="SNQ45969.1"/>
    </source>
</evidence>
<dbReference type="EMBL" id="FZMO01000024">
    <property type="protein sequence ID" value="SNQ45969.1"/>
    <property type="molecule type" value="Genomic_DNA"/>
</dbReference>
<dbReference type="RefSeq" id="WP_101830066.1">
    <property type="nucleotide sequence ID" value="NZ_FZMO01000024.1"/>
</dbReference>
<keyword evidence="4" id="KW-1185">Reference proteome</keyword>
<dbReference type="OrthoDB" id="6286374at2"/>
<evidence type="ECO:0000313" key="4">
    <source>
        <dbReference type="Proteomes" id="UP000234331"/>
    </source>
</evidence>
<proteinExistence type="predicted"/>
<accession>A0A2I2KJX0</accession>
<dbReference type="Proteomes" id="UP000234331">
    <property type="component" value="Unassembled WGS sequence"/>
</dbReference>
<keyword evidence="2" id="KW-0812">Transmembrane</keyword>
<organism evidence="3 4">
    <name type="scientific">Frankia canadensis</name>
    <dbReference type="NCBI Taxonomy" id="1836972"/>
    <lineage>
        <taxon>Bacteria</taxon>
        <taxon>Bacillati</taxon>
        <taxon>Actinomycetota</taxon>
        <taxon>Actinomycetes</taxon>
        <taxon>Frankiales</taxon>
        <taxon>Frankiaceae</taxon>
        <taxon>Frankia</taxon>
    </lineage>
</organism>
<feature type="transmembrane region" description="Helical" evidence="2">
    <location>
        <begin position="260"/>
        <end position="277"/>
    </location>
</feature>
<reference evidence="3 4" key="1">
    <citation type="submission" date="2017-06" db="EMBL/GenBank/DDBJ databases">
        <authorList>
            <person name="Kim H.J."/>
            <person name="Triplett B.A."/>
        </authorList>
    </citation>
    <scope>NUCLEOTIDE SEQUENCE [LARGE SCALE GENOMIC DNA]</scope>
    <source>
        <strain evidence="3">FRACA_ARgP5</strain>
    </source>
</reference>
<feature type="transmembrane region" description="Helical" evidence="2">
    <location>
        <begin position="367"/>
        <end position="389"/>
    </location>
</feature>
<evidence type="ECO:0000256" key="1">
    <source>
        <dbReference type="SAM" id="MobiDB-lite"/>
    </source>
</evidence>
<sequence length="411" mass="42849">MPDSSALDVLIGLALLFAAFSLAVSRINEAVLGLLHYRGRRLESELRRLLGGPNAGAGGQDGERPDDVTSELFDGPLRVMRAAGEGRSSAAMADHPPVRGGWAAVRRARRLSLPSYVPSTAFAQALVDRVDPPARAMLSQLRPDGLPAQVSDEARATYQAAYEAATRALDETTARALHAAMPAEHAAGRVIAAALVSAVGAGAVDTLEQGLAGLPPSPAKSALTAAVVRTGGDREKIVAELAQWYDQAMDRLSGWYKRRVAIFLLCYAVVLSAAFNLDAIGISRALWQDGTVRAAAVSASGTELGRSEPASTPADDADASGGDPGDTTEAAIRAVRDASGLALPIGWVAADDQRDDPREAPSSVAGWLLKVLGLAIACFALTAGAPFWFELLGRLVNMRSSGPKPRSATVS</sequence>
<feature type="region of interest" description="Disordered" evidence="1">
    <location>
        <begin position="303"/>
        <end position="328"/>
    </location>
</feature>
<gene>
    <name evidence="3" type="ORF">FRACA_120032</name>
</gene>
<name>A0A2I2KJX0_9ACTN</name>
<keyword evidence="2" id="KW-0472">Membrane</keyword>